<reference evidence="1" key="1">
    <citation type="submission" date="2022-08" db="EMBL/GenBank/DDBJ databases">
        <title>Genome Sequence of the sulphate-reducing bacterium, Pseudodesulfovibrio portus JCM14722.</title>
        <authorList>
            <person name="Kondo R."/>
            <person name="Kataoka T."/>
        </authorList>
    </citation>
    <scope>NUCLEOTIDE SEQUENCE</scope>
    <source>
        <strain evidence="1">JCM 14722</strain>
    </source>
</reference>
<dbReference type="Proteomes" id="UP001061361">
    <property type="component" value="Chromosome"/>
</dbReference>
<evidence type="ECO:0000313" key="1">
    <source>
        <dbReference type="EMBL" id="BDQ33080.1"/>
    </source>
</evidence>
<organism evidence="1 2">
    <name type="scientific">Pseudodesulfovibrio portus</name>
    <dbReference type="NCBI Taxonomy" id="231439"/>
    <lineage>
        <taxon>Bacteria</taxon>
        <taxon>Pseudomonadati</taxon>
        <taxon>Thermodesulfobacteriota</taxon>
        <taxon>Desulfovibrionia</taxon>
        <taxon>Desulfovibrionales</taxon>
        <taxon>Desulfovibrionaceae</taxon>
    </lineage>
</organism>
<keyword evidence="2" id="KW-1185">Reference proteome</keyword>
<protein>
    <submittedName>
        <fullName evidence="1">Uncharacterized protein</fullName>
    </submittedName>
</protein>
<dbReference type="EMBL" id="AP026708">
    <property type="protein sequence ID" value="BDQ33080.1"/>
    <property type="molecule type" value="Genomic_DNA"/>
</dbReference>
<accession>A0ABM8AP27</accession>
<evidence type="ECO:0000313" key="2">
    <source>
        <dbReference type="Proteomes" id="UP001061361"/>
    </source>
</evidence>
<sequence>MNSLKQKATQHLLGDDVVCIAPVQMLIDAHLHYIEAIFVTWVDMNFYQLLSIADGIRIRQPIAILMK</sequence>
<gene>
    <name evidence="1" type="ORF">JCM14722_06220</name>
</gene>
<proteinExistence type="predicted"/>
<name>A0ABM8AP27_9BACT</name>